<evidence type="ECO:0000313" key="3">
    <source>
        <dbReference type="Proteomes" id="UP001556367"/>
    </source>
</evidence>
<dbReference type="InterPro" id="IPR036188">
    <property type="entry name" value="FAD/NAD-bd_sf"/>
</dbReference>
<keyword evidence="3" id="KW-1185">Reference proteome</keyword>
<dbReference type="Gene3D" id="3.30.560.10">
    <property type="entry name" value="Glucose Oxidase, domain 3"/>
    <property type="match status" value="1"/>
</dbReference>
<protein>
    <recommendedName>
        <fullName evidence="4">Glucose-methanol-choline oxidoreductase N-terminal domain-containing protein</fullName>
    </recommendedName>
</protein>
<dbReference type="Proteomes" id="UP001556367">
    <property type="component" value="Unassembled WGS sequence"/>
</dbReference>
<organism evidence="2 3">
    <name type="scientific">Hohenbuehelia grisea</name>
    <dbReference type="NCBI Taxonomy" id="104357"/>
    <lineage>
        <taxon>Eukaryota</taxon>
        <taxon>Fungi</taxon>
        <taxon>Dikarya</taxon>
        <taxon>Basidiomycota</taxon>
        <taxon>Agaricomycotina</taxon>
        <taxon>Agaricomycetes</taxon>
        <taxon>Agaricomycetidae</taxon>
        <taxon>Agaricales</taxon>
        <taxon>Pleurotineae</taxon>
        <taxon>Pleurotaceae</taxon>
        <taxon>Hohenbuehelia</taxon>
    </lineage>
</organism>
<dbReference type="SUPFAM" id="SSF51905">
    <property type="entry name" value="FAD/NAD(P)-binding domain"/>
    <property type="match status" value="1"/>
</dbReference>
<dbReference type="InterPro" id="IPR012132">
    <property type="entry name" value="GMC_OxRdtase"/>
</dbReference>
<comment type="caution">
    <text evidence="2">The sequence shown here is derived from an EMBL/GenBank/DDBJ whole genome shotgun (WGS) entry which is preliminary data.</text>
</comment>
<dbReference type="PANTHER" id="PTHR11552">
    <property type="entry name" value="GLUCOSE-METHANOL-CHOLINE GMC OXIDOREDUCTASE"/>
    <property type="match status" value="1"/>
</dbReference>
<dbReference type="EMBL" id="JASNQZ010000015">
    <property type="protein sequence ID" value="KAL0946162.1"/>
    <property type="molecule type" value="Genomic_DNA"/>
</dbReference>
<reference evidence="3" key="1">
    <citation type="submission" date="2024-06" db="EMBL/GenBank/DDBJ databases">
        <title>Multi-omics analyses provide insights into the biosynthesis of the anticancer antibiotic pleurotin in Hohenbuehelia grisea.</title>
        <authorList>
            <person name="Weaver J.A."/>
            <person name="Alberti F."/>
        </authorList>
    </citation>
    <scope>NUCLEOTIDE SEQUENCE [LARGE SCALE GENOMIC DNA]</scope>
    <source>
        <strain evidence="3">T-177</strain>
    </source>
</reference>
<name>A0ABR3ISA6_9AGAR</name>
<evidence type="ECO:0000256" key="1">
    <source>
        <dbReference type="ARBA" id="ARBA00010790"/>
    </source>
</evidence>
<proteinExistence type="inferred from homology"/>
<dbReference type="PANTHER" id="PTHR11552:SF147">
    <property type="entry name" value="CHOLINE DEHYDROGENASE, MITOCHONDRIAL"/>
    <property type="match status" value="1"/>
</dbReference>
<dbReference type="Pfam" id="PF13450">
    <property type="entry name" value="NAD_binding_8"/>
    <property type="match status" value="1"/>
</dbReference>
<evidence type="ECO:0008006" key="4">
    <source>
        <dbReference type="Google" id="ProtNLM"/>
    </source>
</evidence>
<evidence type="ECO:0000313" key="2">
    <source>
        <dbReference type="EMBL" id="KAL0946162.1"/>
    </source>
</evidence>
<accession>A0ABR3ISA6</accession>
<dbReference type="Gene3D" id="3.50.50.60">
    <property type="entry name" value="FAD/NAD(P)-binding domain"/>
    <property type="match status" value="1"/>
</dbReference>
<gene>
    <name evidence="2" type="ORF">HGRIS_012425</name>
</gene>
<sequence>MRCQWIVTLATACHALTNIYQDASKLPSHEFDFIVVGGGTAGNVIANRLTEVSKFSVLLIEAGPSNEGVLDSIVPFLFFGLFGNSPYNWNFTSVPQPALDDRIIPYTRGHMLGGTS</sequence>
<comment type="similarity">
    <text evidence="1">Belongs to the GMC oxidoreductase family.</text>
</comment>